<proteinExistence type="predicted"/>
<keyword evidence="3" id="KW-0804">Transcription</keyword>
<dbReference type="PROSITE" id="PS01124">
    <property type="entry name" value="HTH_ARAC_FAMILY_2"/>
    <property type="match status" value="1"/>
</dbReference>
<dbReference type="RefSeq" id="WP_184266139.1">
    <property type="nucleotide sequence ID" value="NZ_JACHKY010000001.1"/>
</dbReference>
<evidence type="ECO:0000256" key="3">
    <source>
        <dbReference type="ARBA" id="ARBA00023163"/>
    </source>
</evidence>
<evidence type="ECO:0000256" key="1">
    <source>
        <dbReference type="ARBA" id="ARBA00023015"/>
    </source>
</evidence>
<dbReference type="InterPro" id="IPR009057">
    <property type="entry name" value="Homeodomain-like_sf"/>
</dbReference>
<evidence type="ECO:0000313" key="5">
    <source>
        <dbReference type="EMBL" id="MBB4796547.1"/>
    </source>
</evidence>
<dbReference type="InterPro" id="IPR018060">
    <property type="entry name" value="HTH_AraC"/>
</dbReference>
<dbReference type="SMART" id="SM00342">
    <property type="entry name" value="HTH_ARAC"/>
    <property type="match status" value="1"/>
</dbReference>
<organism evidence="5 6">
    <name type="scientific">Brevundimonas bullata</name>
    <dbReference type="NCBI Taxonomy" id="13160"/>
    <lineage>
        <taxon>Bacteria</taxon>
        <taxon>Pseudomonadati</taxon>
        <taxon>Pseudomonadota</taxon>
        <taxon>Alphaproteobacteria</taxon>
        <taxon>Caulobacterales</taxon>
        <taxon>Caulobacteraceae</taxon>
        <taxon>Brevundimonas</taxon>
    </lineage>
</organism>
<dbReference type="Pfam" id="PF12833">
    <property type="entry name" value="HTH_18"/>
    <property type="match status" value="1"/>
</dbReference>
<reference evidence="5 6" key="1">
    <citation type="submission" date="2020-08" db="EMBL/GenBank/DDBJ databases">
        <title>Functional genomics of gut bacteria from endangered species of beetles.</title>
        <authorList>
            <person name="Carlos-Shanley C."/>
        </authorList>
    </citation>
    <scope>NUCLEOTIDE SEQUENCE [LARGE SCALE GENOMIC DNA]</scope>
    <source>
        <strain evidence="5 6">S00123</strain>
    </source>
</reference>
<dbReference type="PANTHER" id="PTHR46796:SF6">
    <property type="entry name" value="ARAC SUBFAMILY"/>
    <property type="match status" value="1"/>
</dbReference>
<dbReference type="Proteomes" id="UP000539957">
    <property type="component" value="Unassembled WGS sequence"/>
</dbReference>
<feature type="domain" description="HTH araC/xylS-type" evidence="4">
    <location>
        <begin position="226"/>
        <end position="324"/>
    </location>
</feature>
<dbReference type="EMBL" id="JACHKY010000001">
    <property type="protein sequence ID" value="MBB4796547.1"/>
    <property type="molecule type" value="Genomic_DNA"/>
</dbReference>
<evidence type="ECO:0000256" key="2">
    <source>
        <dbReference type="ARBA" id="ARBA00023125"/>
    </source>
</evidence>
<keyword evidence="2 5" id="KW-0238">DNA-binding</keyword>
<protein>
    <submittedName>
        <fullName evidence="5">AraC-like DNA-binding protein</fullName>
    </submittedName>
</protein>
<gene>
    <name evidence="5" type="ORF">HNP32_000261</name>
</gene>
<dbReference type="GO" id="GO:0043565">
    <property type="term" value="F:sequence-specific DNA binding"/>
    <property type="evidence" value="ECO:0007669"/>
    <property type="project" value="InterPro"/>
</dbReference>
<evidence type="ECO:0000259" key="4">
    <source>
        <dbReference type="PROSITE" id="PS01124"/>
    </source>
</evidence>
<accession>A0A7W7N2T5</accession>
<keyword evidence="6" id="KW-1185">Reference proteome</keyword>
<evidence type="ECO:0000313" key="6">
    <source>
        <dbReference type="Proteomes" id="UP000539957"/>
    </source>
</evidence>
<dbReference type="PANTHER" id="PTHR46796">
    <property type="entry name" value="HTH-TYPE TRANSCRIPTIONAL ACTIVATOR RHAS-RELATED"/>
    <property type="match status" value="1"/>
</dbReference>
<dbReference type="SUPFAM" id="SSF46689">
    <property type="entry name" value="Homeodomain-like"/>
    <property type="match status" value="1"/>
</dbReference>
<dbReference type="InterPro" id="IPR050204">
    <property type="entry name" value="AraC_XylS_family_regulators"/>
</dbReference>
<keyword evidence="1" id="KW-0805">Transcription regulation</keyword>
<dbReference type="GO" id="GO:0003700">
    <property type="term" value="F:DNA-binding transcription factor activity"/>
    <property type="evidence" value="ECO:0007669"/>
    <property type="project" value="InterPro"/>
</dbReference>
<dbReference type="Gene3D" id="1.10.10.60">
    <property type="entry name" value="Homeodomain-like"/>
    <property type="match status" value="1"/>
</dbReference>
<name>A0A7W7N2T5_9CAUL</name>
<dbReference type="AlphaFoldDB" id="A0A7W7N2T5"/>
<comment type="caution">
    <text evidence="5">The sequence shown here is derived from an EMBL/GenBank/DDBJ whole genome shotgun (WGS) entry which is preliminary data.</text>
</comment>
<sequence>MNGALDTSGGELRFEQPIPRVRHVRLPGEEMLDLMRRTAQSVAFAFHLDAERTAAQPGFEYSGETAVLPDGVISRSTMRGSTILERDAARIAATGADQLFIIILEAGLIDLQPTRSGRRLREGDILVVDLKKAVTLTQSDYTGMMIVISRSLLPKEVRCLDLHCSEIRADHPLARVIAGTCHRLWEDSRRMTPAQGAVVFRGAMDMLGLALTDSSRARGEEVPLKVGAEAIIDDHLQDAALTPAWIAGRLGVSRATLYRTFTAYGGVARFIDERRLQRAWVLISSPGGPTIAQVANLCGYASKARLNRAFVERLDATPDAIRSATGEARDRLHERAALEIIDSWDRRSGRAILSEQATAH</sequence>